<sequence>MRPAYNIKNEGPDDWKTFIANDQFNDLLKKTISAVRNNDADSHKAIWVAGTYGSGKSHAGAVLKHLLCDEVKDIVDYVNEEYGEEKYNLLRNSILKLRESKRLFPVNLYGQQAIAHEADLSLQIQKEVIRALKNAGIKLTVQTDFDNYIQHIENEPDLWTMLIANNEVLKSVAPDLKMLKTRLANGDTEVLNRVTMALRNMGINVPIKNSNLKTWIFEVQNELRSLGVYDGLLIIWDEFTDVMRSDLGVPLLKILQEIAEDMMNPENDTYFLFLSHPSALNSLKEAEREQTRGRYHYVIYNMEPVSAFRIMSKKFVIVDKVLYNQRQEYFCSLHQELLSAFASSSTDPAQTQKDLANLFPVHPSTANLATYFAREAGSSSRSVFEFLACDEVKAFFDNEDAYADKDTVTPNYLWDYVQEYFESDTARFGAVTERYNSHHLAVEAQGDDYLAVFKGILLLNALNNIANNDSVTPSEENIYNLFEGTPIYNNVGEILDYFNEKSIIQRQPNGNFSILFTALPTDEIQKIKEELKSTTFLFAEQVINFGDTAKNFMDKNLSQVARPLEFQFFSLTSNEYTLLNKIENFAKNATSYSVLLAFMVGKTRQDIFELKDIINKNKQDERFKNICFVLLESPMGEKEYERFIEYQANATCAQKHGLANQQKTYTKNASEMISGWLGEIRGGNVTFCLRDDELPISGTRLASTINNSIAPAIFTSGPEALEIIRTRSSNTFWRKSSVKATVDNVLSFHTKEDIIAKCGGPAKHVEYLLQDSVDDNLEWKSDISSEHPLKKVCDYIQNVFNHTNKNQSFNLGDKLIGLTLPPFGLFQSYAPMAMVAFAMRKYAGKIFDLNGKPRTANHLVDDIVEMFKAWESGKTSPKLNFMFESKEAGAITKNLIKTFKLNKLPKYSDVSSLTDARWAMTHEYSASVGYPLWSLKYVPECSDENRELIDGIIKVITDSESVKNPQLMSKVAEGLKNNIDLGNLLLESANNFETGFKKYVMTLEYINMTEPEFAEAKQFLEGHLEGTIGLWTERGVEDTLKDWRLAQQQQRLREENGKRYQEEREKFKRAAAQQGETSDATPAWMNTDGNGQENSKLVADPQGETQELKMKRSDVAKKVMPLASSQMMRELLKDLCENADEQTLNIIIKHVG</sequence>
<comment type="caution">
    <text evidence="2">The sequence shown here is derived from an EMBL/GenBank/DDBJ whole genome shotgun (WGS) entry which is preliminary data.</text>
</comment>
<protein>
    <submittedName>
        <fullName evidence="2">Uncharacterized protein</fullName>
    </submittedName>
</protein>
<dbReference type="Proteomes" id="UP000285604">
    <property type="component" value="Unassembled WGS sequence"/>
</dbReference>
<name>A0AA92WE73_9BACT</name>
<accession>A0AA92WE73</accession>
<feature type="region of interest" description="Disordered" evidence="1">
    <location>
        <begin position="1051"/>
        <end position="1097"/>
    </location>
</feature>
<dbReference type="AlphaFoldDB" id="A0AA92WE73"/>
<proteinExistence type="predicted"/>
<gene>
    <name evidence="2" type="ORF">DXA63_07170</name>
</gene>
<feature type="compositionally biased region" description="Basic and acidic residues" evidence="1">
    <location>
        <begin position="1051"/>
        <end position="1068"/>
    </location>
</feature>
<organism evidence="2 3">
    <name type="scientific">Segatella copri</name>
    <dbReference type="NCBI Taxonomy" id="165179"/>
    <lineage>
        <taxon>Bacteria</taxon>
        <taxon>Pseudomonadati</taxon>
        <taxon>Bacteroidota</taxon>
        <taxon>Bacteroidia</taxon>
        <taxon>Bacteroidales</taxon>
        <taxon>Prevotellaceae</taxon>
        <taxon>Segatella</taxon>
    </lineage>
</organism>
<reference evidence="2 3" key="1">
    <citation type="submission" date="2018-08" db="EMBL/GenBank/DDBJ databases">
        <title>A genome reference for cultivated species of the human gut microbiota.</title>
        <authorList>
            <person name="Zou Y."/>
            <person name="Xue W."/>
            <person name="Luo G."/>
        </authorList>
    </citation>
    <scope>NUCLEOTIDE SEQUENCE [LARGE SCALE GENOMIC DNA]</scope>
    <source>
        <strain evidence="2 3">OF03-3</strain>
    </source>
</reference>
<evidence type="ECO:0000256" key="1">
    <source>
        <dbReference type="SAM" id="MobiDB-lite"/>
    </source>
</evidence>
<evidence type="ECO:0000313" key="3">
    <source>
        <dbReference type="Proteomes" id="UP000285604"/>
    </source>
</evidence>
<evidence type="ECO:0000313" key="2">
    <source>
        <dbReference type="EMBL" id="RGX95621.1"/>
    </source>
</evidence>
<dbReference type="EMBL" id="QSCI01000024">
    <property type="protein sequence ID" value="RGX95621.1"/>
    <property type="molecule type" value="Genomic_DNA"/>
</dbReference>